<gene>
    <name evidence="2" type="ORF">KPL37_18200</name>
</gene>
<evidence type="ECO:0000313" key="2">
    <source>
        <dbReference type="EMBL" id="MBU3161632.1"/>
    </source>
</evidence>
<dbReference type="PANTHER" id="PTHR35149:SF2">
    <property type="entry name" value="DUF262 DOMAIN-CONTAINING PROTEIN"/>
    <property type="match status" value="1"/>
</dbReference>
<dbReference type="EMBL" id="JAHLDV010000080">
    <property type="protein sequence ID" value="MBU3161632.1"/>
    <property type="molecule type" value="Genomic_DNA"/>
</dbReference>
<sequence length="185" mass="21416">MKAGETTLIKLMQGAVQFVVPIYQRTYSWSFKQCNQLWKDIVQITLKQDDSVHFIGSVVYIDLGTPHGKPQQLLLIDGQQRLTTISLLLCALSRYVEDNKLEDKINPNKIRNYFLINSEESGMDKYKLILTEQDKDTFIHILNKTEKNVFNPSVQILKNFKHFSEIIQNSEVSIENIYEGLTDLC</sequence>
<dbReference type="RefSeq" id="WP_216151498.1">
    <property type="nucleotide sequence ID" value="NZ_JAHLDV010000080.1"/>
</dbReference>
<dbReference type="PANTHER" id="PTHR35149">
    <property type="entry name" value="SLL5132 PROTEIN"/>
    <property type="match status" value="1"/>
</dbReference>
<evidence type="ECO:0000313" key="3">
    <source>
        <dbReference type="Proteomes" id="UP000776252"/>
    </source>
</evidence>
<dbReference type="Proteomes" id="UP000776252">
    <property type="component" value="Unassembled WGS sequence"/>
</dbReference>
<comment type="caution">
    <text evidence="2">The sequence shown here is derived from an EMBL/GenBank/DDBJ whole genome shotgun (WGS) entry which is preliminary data.</text>
</comment>
<dbReference type="Pfam" id="PF03235">
    <property type="entry name" value="GmrSD_N"/>
    <property type="match status" value="1"/>
</dbReference>
<accession>A0ABS6BYF0</accession>
<protein>
    <submittedName>
        <fullName evidence="2">DUF262 domain-containing protein</fullName>
    </submittedName>
</protein>
<organism evidence="2 3">
    <name type="scientific">Clostridium frigoris</name>
    <dbReference type="NCBI Taxonomy" id="205327"/>
    <lineage>
        <taxon>Bacteria</taxon>
        <taxon>Bacillati</taxon>
        <taxon>Bacillota</taxon>
        <taxon>Clostridia</taxon>
        <taxon>Eubacteriales</taxon>
        <taxon>Clostridiaceae</taxon>
        <taxon>Clostridium</taxon>
    </lineage>
</organism>
<proteinExistence type="predicted"/>
<feature type="domain" description="GmrSD restriction endonucleases N-terminal" evidence="1">
    <location>
        <begin position="10"/>
        <end position="171"/>
    </location>
</feature>
<evidence type="ECO:0000259" key="1">
    <source>
        <dbReference type="Pfam" id="PF03235"/>
    </source>
</evidence>
<dbReference type="InterPro" id="IPR004919">
    <property type="entry name" value="GmrSD_N"/>
</dbReference>
<name>A0ABS6BYF0_9CLOT</name>
<keyword evidence="3" id="KW-1185">Reference proteome</keyword>
<reference evidence="2 3" key="1">
    <citation type="submission" date="2021-06" db="EMBL/GenBank/DDBJ databases">
        <title>Clostridia strains as spoilage organisms.</title>
        <authorList>
            <person name="Wambui J."/>
            <person name="Stephan R."/>
            <person name="Stevens M.J.A."/>
        </authorList>
    </citation>
    <scope>NUCLEOTIDE SEQUENCE [LARGE SCALE GENOMIC DNA]</scope>
    <source>
        <strain evidence="2 3">DSM 14204</strain>
    </source>
</reference>